<name>A0A4P6Q2Y7_9ACTN</name>
<organism evidence="1 2">
    <name type="scientific">Streptomonospora litoralis</name>
    <dbReference type="NCBI Taxonomy" id="2498135"/>
    <lineage>
        <taxon>Bacteria</taxon>
        <taxon>Bacillati</taxon>
        <taxon>Actinomycetota</taxon>
        <taxon>Actinomycetes</taxon>
        <taxon>Streptosporangiales</taxon>
        <taxon>Nocardiopsidaceae</taxon>
        <taxon>Streptomonospora</taxon>
    </lineage>
</organism>
<dbReference type="KEGG" id="strr:EKD16_06835"/>
<gene>
    <name evidence="1" type="ORF">EKD16_06835</name>
</gene>
<accession>A0A4P6Q2Y7</accession>
<keyword evidence="2" id="KW-1185">Reference proteome</keyword>
<evidence type="ECO:0000313" key="1">
    <source>
        <dbReference type="EMBL" id="QBI53164.1"/>
    </source>
</evidence>
<dbReference type="Proteomes" id="UP000292235">
    <property type="component" value="Chromosome"/>
</dbReference>
<proteinExistence type="predicted"/>
<evidence type="ECO:0000313" key="2">
    <source>
        <dbReference type="Proteomes" id="UP000292235"/>
    </source>
</evidence>
<reference evidence="1 2" key="1">
    <citation type="submission" date="2019-02" db="EMBL/GenBank/DDBJ databases">
        <authorList>
            <person name="Khodamoradi S."/>
            <person name="Hahnke R.L."/>
            <person name="Kaempfer P."/>
            <person name="Schumann P."/>
            <person name="Rohde M."/>
            <person name="Steinert M."/>
            <person name="Luzhetskyy A."/>
            <person name="Wink J."/>
            <person name="Ruckert C."/>
        </authorList>
    </citation>
    <scope>NUCLEOTIDE SEQUENCE [LARGE SCALE GENOMIC DNA]</scope>
    <source>
        <strain evidence="1 2">M2</strain>
    </source>
</reference>
<dbReference type="AlphaFoldDB" id="A0A4P6Q2Y7"/>
<dbReference type="EMBL" id="CP036455">
    <property type="protein sequence ID" value="QBI53164.1"/>
    <property type="molecule type" value="Genomic_DNA"/>
</dbReference>
<protein>
    <submittedName>
        <fullName evidence="1">Uncharacterized protein</fullName>
    </submittedName>
</protein>
<sequence length="75" mass="8476">MFSGITLATQNIQYLPLMDKQNYCTCSGYAPRIPYSAFVRPGESLDYWAMYHIPDVETVDVEIPGFDPIKNVPVS</sequence>